<evidence type="ECO:0000256" key="1">
    <source>
        <dbReference type="SAM" id="MobiDB-lite"/>
    </source>
</evidence>
<name>A0ABN9Y0B3_9DINO</name>
<evidence type="ECO:0000313" key="2">
    <source>
        <dbReference type="EMBL" id="CAK0905863.1"/>
    </source>
</evidence>
<dbReference type="Proteomes" id="UP001189429">
    <property type="component" value="Unassembled WGS sequence"/>
</dbReference>
<proteinExistence type="predicted"/>
<evidence type="ECO:0000313" key="3">
    <source>
        <dbReference type="Proteomes" id="UP001189429"/>
    </source>
</evidence>
<keyword evidence="3" id="KW-1185">Reference proteome</keyword>
<comment type="caution">
    <text evidence="2">The sequence shown here is derived from an EMBL/GenBank/DDBJ whole genome shotgun (WGS) entry which is preliminary data.</text>
</comment>
<reference evidence="2" key="1">
    <citation type="submission" date="2023-10" db="EMBL/GenBank/DDBJ databases">
        <authorList>
            <person name="Chen Y."/>
            <person name="Shah S."/>
            <person name="Dougan E. K."/>
            <person name="Thang M."/>
            <person name="Chan C."/>
        </authorList>
    </citation>
    <scope>NUCLEOTIDE SEQUENCE [LARGE SCALE GENOMIC DNA]</scope>
</reference>
<organism evidence="2 3">
    <name type="scientific">Prorocentrum cordatum</name>
    <dbReference type="NCBI Taxonomy" id="2364126"/>
    <lineage>
        <taxon>Eukaryota</taxon>
        <taxon>Sar</taxon>
        <taxon>Alveolata</taxon>
        <taxon>Dinophyceae</taxon>
        <taxon>Prorocentrales</taxon>
        <taxon>Prorocentraceae</taxon>
        <taxon>Prorocentrum</taxon>
    </lineage>
</organism>
<protein>
    <submittedName>
        <fullName evidence="2">Uncharacterized protein</fullName>
    </submittedName>
</protein>
<feature type="region of interest" description="Disordered" evidence="1">
    <location>
        <begin position="223"/>
        <end position="260"/>
    </location>
</feature>
<dbReference type="EMBL" id="CAUYUJ010021615">
    <property type="protein sequence ID" value="CAK0905863.1"/>
    <property type="molecule type" value="Genomic_DNA"/>
</dbReference>
<gene>
    <name evidence="2" type="ORF">PCOR1329_LOCUS81420</name>
</gene>
<accession>A0ABN9Y0B3</accession>
<sequence length="274" mass="28686">MELDPSQEVHHLETSGLAERWTLAVQGADSRDPWRVDGEIAISVTGRKVFRDVARESILVDVSVDVHRRAPLVTLSGICSLSNVTKRTLVMTDPTGAFRMLVGPGESRQAGVGGAFEVTLTNSGEGSGLGEPTATAIMPEDCARIDGDTTQWSRGGGYKFVLLQQGLVQEGLVRDIVLVCVPMLRVLNGMPCRILCGTACGPAPEAGSPAAAALGRALRAGLGTPRAPGNAPPGPQALSEVASGDIQGLDDIDPSQPIRKTNGRADVALYSKQL</sequence>